<dbReference type="InterPro" id="IPR002514">
    <property type="entry name" value="Transposase_8"/>
</dbReference>
<keyword evidence="1" id="KW-0175">Coiled coil</keyword>
<proteinExistence type="predicted"/>
<accession>A0A923T8T4</accession>
<evidence type="ECO:0000313" key="3">
    <source>
        <dbReference type="EMBL" id="MBC6994947.1"/>
    </source>
</evidence>
<feature type="coiled-coil region" evidence="1">
    <location>
        <begin position="57"/>
        <end position="94"/>
    </location>
</feature>
<dbReference type="GO" id="GO:0006313">
    <property type="term" value="P:DNA transposition"/>
    <property type="evidence" value="ECO:0007669"/>
    <property type="project" value="InterPro"/>
</dbReference>
<evidence type="ECO:0000256" key="1">
    <source>
        <dbReference type="SAM" id="Coils"/>
    </source>
</evidence>
<comment type="caution">
    <text evidence="2">The sequence shown here is derived from an EMBL/GenBank/DDBJ whole genome shotgun (WGS) entry which is preliminary data.</text>
</comment>
<gene>
    <name evidence="2" type="ORF">H9S92_12040</name>
    <name evidence="3" type="ORF">H9S92_12280</name>
</gene>
<dbReference type="GO" id="GO:0003677">
    <property type="term" value="F:DNA binding"/>
    <property type="evidence" value="ECO:0007669"/>
    <property type="project" value="InterPro"/>
</dbReference>
<dbReference type="AlphaFoldDB" id="A0A923T8T4"/>
<dbReference type="EMBL" id="JACSIT010000108">
    <property type="protein sequence ID" value="MBC6994899.1"/>
    <property type="molecule type" value="Genomic_DNA"/>
</dbReference>
<evidence type="ECO:0000313" key="4">
    <source>
        <dbReference type="Proteomes" id="UP000650081"/>
    </source>
</evidence>
<reference evidence="2" key="1">
    <citation type="submission" date="2020-08" db="EMBL/GenBank/DDBJ databases">
        <title>Lewinella bacteria from marine environments.</title>
        <authorList>
            <person name="Zhong Y."/>
        </authorList>
    </citation>
    <scope>NUCLEOTIDE SEQUENCE</scope>
    <source>
        <strain evidence="2">KCTC 42187</strain>
    </source>
</reference>
<dbReference type="EMBL" id="JACSIT010000114">
    <property type="protein sequence ID" value="MBC6994947.1"/>
    <property type="molecule type" value="Genomic_DNA"/>
</dbReference>
<sequence>MAKRKFTTEQKLAIIKEAASQGLKVTLDKHDVYPATYYNWKRQLAEQGEEHFGKRVRSQQIRQLQQLEKENRQLKELVAEKELLIRALKEAREKKT</sequence>
<organism evidence="2 4">
    <name type="scientific">Neolewinella lacunae</name>
    <dbReference type="NCBI Taxonomy" id="1517758"/>
    <lineage>
        <taxon>Bacteria</taxon>
        <taxon>Pseudomonadati</taxon>
        <taxon>Bacteroidota</taxon>
        <taxon>Saprospiria</taxon>
        <taxon>Saprospirales</taxon>
        <taxon>Lewinellaceae</taxon>
        <taxon>Neolewinella</taxon>
    </lineage>
</organism>
<dbReference type="InterPro" id="IPR009057">
    <property type="entry name" value="Homeodomain-like_sf"/>
</dbReference>
<dbReference type="GO" id="GO:0004803">
    <property type="term" value="F:transposase activity"/>
    <property type="evidence" value="ECO:0007669"/>
    <property type="project" value="InterPro"/>
</dbReference>
<dbReference type="RefSeq" id="WP_187466967.1">
    <property type="nucleotide sequence ID" value="NZ_JACSIT010000108.1"/>
</dbReference>
<dbReference type="Pfam" id="PF01527">
    <property type="entry name" value="HTH_Tnp_1"/>
    <property type="match status" value="1"/>
</dbReference>
<name>A0A923T8T4_9BACT</name>
<evidence type="ECO:0000313" key="2">
    <source>
        <dbReference type="EMBL" id="MBC6994899.1"/>
    </source>
</evidence>
<protein>
    <submittedName>
        <fullName evidence="2">Transposase</fullName>
    </submittedName>
</protein>
<dbReference type="Proteomes" id="UP000650081">
    <property type="component" value="Unassembled WGS sequence"/>
</dbReference>
<dbReference type="SUPFAM" id="SSF46689">
    <property type="entry name" value="Homeodomain-like"/>
    <property type="match status" value="1"/>
</dbReference>
<keyword evidence="4" id="KW-1185">Reference proteome</keyword>